<dbReference type="Proteomes" id="UP001190700">
    <property type="component" value="Unassembled WGS sequence"/>
</dbReference>
<keyword evidence="2" id="KW-1185">Reference proteome</keyword>
<organism evidence="1 2">
    <name type="scientific">Cymbomonas tetramitiformis</name>
    <dbReference type="NCBI Taxonomy" id="36881"/>
    <lineage>
        <taxon>Eukaryota</taxon>
        <taxon>Viridiplantae</taxon>
        <taxon>Chlorophyta</taxon>
        <taxon>Pyramimonadophyceae</taxon>
        <taxon>Pyramimonadales</taxon>
        <taxon>Pyramimonadaceae</taxon>
        <taxon>Cymbomonas</taxon>
    </lineage>
</organism>
<dbReference type="EMBL" id="LGRX02005403">
    <property type="protein sequence ID" value="KAK3278509.1"/>
    <property type="molecule type" value="Genomic_DNA"/>
</dbReference>
<protein>
    <submittedName>
        <fullName evidence="1">Uncharacterized protein</fullName>
    </submittedName>
</protein>
<evidence type="ECO:0000313" key="2">
    <source>
        <dbReference type="Proteomes" id="UP001190700"/>
    </source>
</evidence>
<reference evidence="1 2" key="1">
    <citation type="journal article" date="2015" name="Genome Biol. Evol.">
        <title>Comparative Genomics of a Bacterivorous Green Alga Reveals Evolutionary Causalities and Consequences of Phago-Mixotrophic Mode of Nutrition.</title>
        <authorList>
            <person name="Burns J.A."/>
            <person name="Paasch A."/>
            <person name="Narechania A."/>
            <person name="Kim E."/>
        </authorList>
    </citation>
    <scope>NUCLEOTIDE SEQUENCE [LARGE SCALE GENOMIC DNA]</scope>
    <source>
        <strain evidence="1 2">PLY_AMNH</strain>
    </source>
</reference>
<dbReference type="AlphaFoldDB" id="A0AAE0LB98"/>
<name>A0AAE0LB98_9CHLO</name>
<gene>
    <name evidence="1" type="ORF">CYMTET_13558</name>
</gene>
<proteinExistence type="predicted"/>
<sequence length="173" mass="18639">MVRKSGRTVGGGGVGLNRGVLVPLHEVLAMKSRGGSEADVVARLGMRGVALSHPLLDGEEVVRCPLVVEKQSRHHRLVECTVQQRLDEKGLDVLLVQRRPRPRGFEGGVEVTDGVMRAHVRDHARTTPSIPEVPWNGASECSNLRANSSRTRFPSDGKAELELSIQSAAGDVG</sequence>
<accession>A0AAE0LB98</accession>
<comment type="caution">
    <text evidence="1">The sequence shown here is derived from an EMBL/GenBank/DDBJ whole genome shotgun (WGS) entry which is preliminary data.</text>
</comment>
<evidence type="ECO:0000313" key="1">
    <source>
        <dbReference type="EMBL" id="KAK3278509.1"/>
    </source>
</evidence>